<reference evidence="3 4" key="1">
    <citation type="submission" date="2024-02" db="EMBL/GenBank/DDBJ databases">
        <title>De novo assembly and annotation of 12 fungi associated with fruit tree decline syndrome in Ontario, Canada.</title>
        <authorList>
            <person name="Sulman M."/>
            <person name="Ellouze W."/>
            <person name="Ilyukhin E."/>
        </authorList>
    </citation>
    <scope>NUCLEOTIDE SEQUENCE [LARGE SCALE GENOMIC DNA]</scope>
    <source>
        <strain evidence="3 4">M11/M66-122</strain>
    </source>
</reference>
<dbReference type="Proteomes" id="UP001320420">
    <property type="component" value="Unassembled WGS sequence"/>
</dbReference>
<comment type="caution">
    <text evidence="3">The sequence shown here is derived from an EMBL/GenBank/DDBJ whole genome shotgun (WGS) entry which is preliminary data.</text>
</comment>
<evidence type="ECO:0000313" key="3">
    <source>
        <dbReference type="EMBL" id="KAK7746582.1"/>
    </source>
</evidence>
<proteinExistence type="predicted"/>
<feature type="compositionally biased region" description="Basic residues" evidence="1">
    <location>
        <begin position="32"/>
        <end position="41"/>
    </location>
</feature>
<dbReference type="PANTHER" id="PTHR42080:SF1">
    <property type="entry name" value="SRR1-LIKE DOMAIN-CONTAINING PROTEIN"/>
    <property type="match status" value="1"/>
</dbReference>
<evidence type="ECO:0000259" key="2">
    <source>
        <dbReference type="Pfam" id="PF07985"/>
    </source>
</evidence>
<protein>
    <recommendedName>
        <fullName evidence="2">SRR1-like domain-containing protein</fullName>
    </recommendedName>
</protein>
<organism evidence="3 4">
    <name type="scientific">Diatrype stigma</name>
    <dbReference type="NCBI Taxonomy" id="117547"/>
    <lineage>
        <taxon>Eukaryota</taxon>
        <taxon>Fungi</taxon>
        <taxon>Dikarya</taxon>
        <taxon>Ascomycota</taxon>
        <taxon>Pezizomycotina</taxon>
        <taxon>Sordariomycetes</taxon>
        <taxon>Xylariomycetidae</taxon>
        <taxon>Xylariales</taxon>
        <taxon>Diatrypaceae</taxon>
        <taxon>Diatrype</taxon>
    </lineage>
</organism>
<feature type="domain" description="SRR1-like" evidence="2">
    <location>
        <begin position="112"/>
        <end position="299"/>
    </location>
</feature>
<accession>A0AAN9YKW7</accession>
<dbReference type="PANTHER" id="PTHR42080">
    <property type="entry name" value="SRR1 DOMAIN-CONTAINING PROTEIN"/>
    <property type="match status" value="1"/>
</dbReference>
<evidence type="ECO:0000313" key="4">
    <source>
        <dbReference type="Proteomes" id="UP001320420"/>
    </source>
</evidence>
<gene>
    <name evidence="3" type="ORF">SLS62_009379</name>
</gene>
<name>A0AAN9YKW7_9PEZI</name>
<dbReference type="AlphaFoldDB" id="A0AAN9YKW7"/>
<evidence type="ECO:0000256" key="1">
    <source>
        <dbReference type="SAM" id="MobiDB-lite"/>
    </source>
</evidence>
<dbReference type="InterPro" id="IPR012942">
    <property type="entry name" value="SRR1-like"/>
</dbReference>
<feature type="compositionally biased region" description="Pro residues" evidence="1">
    <location>
        <begin position="10"/>
        <end position="22"/>
    </location>
</feature>
<dbReference type="EMBL" id="JAKJXP020000097">
    <property type="protein sequence ID" value="KAK7746582.1"/>
    <property type="molecule type" value="Genomic_DNA"/>
</dbReference>
<sequence length="302" mass="33564">MAASDVQLPQPQPGPGPGPGSCPPQQDEWTQVRRKPRRKAAAGKSQQQQRKTPAPPSHQPPGAGAAPAVIMMRADSTAHLSASDIQRDYDRFEKSQWQGSSCQRRLKDLILQQLQASSSNPPPRVNQAVCLGIGSFDPEDGAWEVKRRAHIQLAAFLSIIADLQQHQQDPDHDHDQQESSERPPLAIRCFFQEPLFTPADKEFVKGLGHEVVDSPAGFAKVDRETLVFGVHLYRDIYNQAISKCVPAVFIGTGLDIWEGYHGSGGLDWVKMEELDRQCDRVPFPEDEGFTTFSSTSIHWRNT</sequence>
<dbReference type="Pfam" id="PF07985">
    <property type="entry name" value="SRR1"/>
    <property type="match status" value="1"/>
</dbReference>
<feature type="region of interest" description="Disordered" evidence="1">
    <location>
        <begin position="1"/>
        <end position="65"/>
    </location>
</feature>
<keyword evidence="4" id="KW-1185">Reference proteome</keyword>